<accession>A0ABP7WBY1</accession>
<sequence>MLWEAVRTGIADAKPSGRRARDAPSQSPLLNRPIEALALAPGLSAASQDIPVEHFARGPLPGRPVRAPTPHAWSCAAIP</sequence>
<dbReference type="EMBL" id="BAAAZG010000039">
    <property type="protein sequence ID" value="GAA4085602.1"/>
    <property type="molecule type" value="Genomic_DNA"/>
</dbReference>
<evidence type="ECO:0000313" key="2">
    <source>
        <dbReference type="Proteomes" id="UP001500683"/>
    </source>
</evidence>
<proteinExistence type="predicted"/>
<protein>
    <submittedName>
        <fullName evidence="1">Uncharacterized protein</fullName>
    </submittedName>
</protein>
<reference evidence="2" key="1">
    <citation type="journal article" date="2019" name="Int. J. Syst. Evol. Microbiol.">
        <title>The Global Catalogue of Microorganisms (GCM) 10K type strain sequencing project: providing services to taxonomists for standard genome sequencing and annotation.</title>
        <authorList>
            <consortium name="The Broad Institute Genomics Platform"/>
            <consortium name="The Broad Institute Genome Sequencing Center for Infectious Disease"/>
            <person name="Wu L."/>
            <person name="Ma J."/>
        </authorList>
    </citation>
    <scope>NUCLEOTIDE SEQUENCE [LARGE SCALE GENOMIC DNA]</scope>
    <source>
        <strain evidence="2">JCM 16702</strain>
    </source>
</reference>
<keyword evidence="2" id="KW-1185">Reference proteome</keyword>
<evidence type="ECO:0000313" key="1">
    <source>
        <dbReference type="EMBL" id="GAA4085602.1"/>
    </source>
</evidence>
<gene>
    <name evidence="1" type="ORF">GCM10022214_51990</name>
</gene>
<organism evidence="1 2">
    <name type="scientific">Actinomadura miaoliensis</name>
    <dbReference type="NCBI Taxonomy" id="430685"/>
    <lineage>
        <taxon>Bacteria</taxon>
        <taxon>Bacillati</taxon>
        <taxon>Actinomycetota</taxon>
        <taxon>Actinomycetes</taxon>
        <taxon>Streptosporangiales</taxon>
        <taxon>Thermomonosporaceae</taxon>
        <taxon>Actinomadura</taxon>
    </lineage>
</organism>
<comment type="caution">
    <text evidence="1">The sequence shown here is derived from an EMBL/GenBank/DDBJ whole genome shotgun (WGS) entry which is preliminary data.</text>
</comment>
<name>A0ABP7WBY1_9ACTN</name>
<dbReference type="Proteomes" id="UP001500683">
    <property type="component" value="Unassembled WGS sequence"/>
</dbReference>